<dbReference type="PANTHER" id="PTHR39162:SF1">
    <property type="entry name" value="SPORULATION PROTEIN YTFJ"/>
    <property type="match status" value="1"/>
</dbReference>
<evidence type="ECO:0000256" key="1">
    <source>
        <dbReference type="SAM" id="MobiDB-lite"/>
    </source>
</evidence>
<gene>
    <name evidence="2" type="ORF">CBW42_05025</name>
</gene>
<evidence type="ECO:0000313" key="3">
    <source>
        <dbReference type="Proteomes" id="UP000194903"/>
    </source>
</evidence>
<sequence>MAEHAVNGLMAETMEKIRSMVDVNTIIGDPIVTQDGTTLIPISKVTFGFGSGGSDFKSRNSSDNAPLCFGGGGGAGVSITPIAFLIVNGGDARILPVNMPAENSTDRLIEMIPGAINGIQNFVSGRRGKQDESDSSAPVQTGETAPTAE</sequence>
<dbReference type="AlphaFoldDB" id="A0A252F5B2"/>
<dbReference type="Pfam" id="PF09579">
    <property type="entry name" value="Spore_YtfJ"/>
    <property type="match status" value="1"/>
</dbReference>
<organism evidence="2 3">
    <name type="scientific">Butyricicoccus porcorum</name>
    <dbReference type="NCBI Taxonomy" id="1945634"/>
    <lineage>
        <taxon>Bacteria</taxon>
        <taxon>Bacillati</taxon>
        <taxon>Bacillota</taxon>
        <taxon>Clostridia</taxon>
        <taxon>Eubacteriales</taxon>
        <taxon>Butyricicoccaceae</taxon>
        <taxon>Butyricicoccus</taxon>
    </lineage>
</organism>
<dbReference type="InterPro" id="IPR014229">
    <property type="entry name" value="Spore_YtfJ"/>
</dbReference>
<dbReference type="OrthoDB" id="9796262at2"/>
<dbReference type="NCBIfam" id="TIGR02874">
    <property type="entry name" value="spore_ytfJ"/>
    <property type="match status" value="1"/>
</dbReference>
<evidence type="ECO:0000313" key="2">
    <source>
        <dbReference type="EMBL" id="OUM20946.1"/>
    </source>
</evidence>
<dbReference type="PANTHER" id="PTHR39162">
    <property type="entry name" value="GLL3345 PROTEIN"/>
    <property type="match status" value="1"/>
</dbReference>
<feature type="region of interest" description="Disordered" evidence="1">
    <location>
        <begin position="125"/>
        <end position="149"/>
    </location>
</feature>
<dbReference type="PIRSF" id="PIRSF021377">
    <property type="entry name" value="YtfJ"/>
    <property type="match status" value="1"/>
</dbReference>
<reference evidence="2 3" key="1">
    <citation type="submission" date="2017-05" db="EMBL/GenBank/DDBJ databases">
        <title>Butyricicoccus porcorum sp. nov. a butyrate-producing bacterium from the swine intestinal tract.</title>
        <authorList>
            <person name="Trachsel J."/>
            <person name="Humphrey S."/>
            <person name="Allen H.K."/>
        </authorList>
    </citation>
    <scope>NUCLEOTIDE SEQUENCE [LARGE SCALE GENOMIC DNA]</scope>
    <source>
        <strain evidence="2">BB10</strain>
    </source>
</reference>
<feature type="compositionally biased region" description="Polar residues" evidence="1">
    <location>
        <begin position="135"/>
        <end position="149"/>
    </location>
</feature>
<comment type="caution">
    <text evidence="2">The sequence shown here is derived from an EMBL/GenBank/DDBJ whole genome shotgun (WGS) entry which is preliminary data.</text>
</comment>
<accession>A0A252F5B2</accession>
<protein>
    <submittedName>
        <fullName evidence="2">Sporulation protein YtfJ</fullName>
    </submittedName>
</protein>
<dbReference type="EMBL" id="NHOC01000004">
    <property type="protein sequence ID" value="OUM20946.1"/>
    <property type="molecule type" value="Genomic_DNA"/>
</dbReference>
<name>A0A252F5B2_9FIRM</name>
<keyword evidence="3" id="KW-1185">Reference proteome</keyword>
<dbReference type="RefSeq" id="WP_087018373.1">
    <property type="nucleotide sequence ID" value="NZ_CP178353.1"/>
</dbReference>
<proteinExistence type="predicted"/>
<dbReference type="Proteomes" id="UP000194903">
    <property type="component" value="Unassembled WGS sequence"/>
</dbReference>